<keyword evidence="2" id="KW-0808">Transferase</keyword>
<accession>A0A7M2X3Z6</accession>
<gene>
    <name evidence="2" type="ORF">IPV69_10395</name>
</gene>
<dbReference type="InterPro" id="IPR029063">
    <property type="entry name" value="SAM-dependent_MTases_sf"/>
</dbReference>
<dbReference type="GO" id="GO:0008757">
    <property type="term" value="F:S-adenosylmethionine-dependent methyltransferase activity"/>
    <property type="evidence" value="ECO:0007669"/>
    <property type="project" value="InterPro"/>
</dbReference>
<dbReference type="SUPFAM" id="SSF53335">
    <property type="entry name" value="S-adenosyl-L-methionine-dependent methyltransferases"/>
    <property type="match status" value="1"/>
</dbReference>
<dbReference type="KEGG" id="hbs:IPV69_10395"/>
<dbReference type="GO" id="GO:0032259">
    <property type="term" value="P:methylation"/>
    <property type="evidence" value="ECO:0007669"/>
    <property type="project" value="UniProtKB-KW"/>
</dbReference>
<evidence type="ECO:0000313" key="2">
    <source>
        <dbReference type="EMBL" id="QOV92394.1"/>
    </source>
</evidence>
<organism evidence="2 3">
    <name type="scientific">Humisphaera borealis</name>
    <dbReference type="NCBI Taxonomy" id="2807512"/>
    <lineage>
        <taxon>Bacteria</taxon>
        <taxon>Pseudomonadati</taxon>
        <taxon>Planctomycetota</taxon>
        <taxon>Phycisphaerae</taxon>
        <taxon>Tepidisphaerales</taxon>
        <taxon>Tepidisphaeraceae</taxon>
        <taxon>Humisphaera</taxon>
    </lineage>
</organism>
<feature type="domain" description="Methyltransferase type 11" evidence="1">
    <location>
        <begin position="35"/>
        <end position="124"/>
    </location>
</feature>
<proteinExistence type="predicted"/>
<dbReference type="Proteomes" id="UP000593765">
    <property type="component" value="Chromosome"/>
</dbReference>
<dbReference type="AlphaFoldDB" id="A0A7M2X3Z6"/>
<dbReference type="EMBL" id="CP063458">
    <property type="protein sequence ID" value="QOV92394.1"/>
    <property type="molecule type" value="Genomic_DNA"/>
</dbReference>
<evidence type="ECO:0000259" key="1">
    <source>
        <dbReference type="Pfam" id="PF08241"/>
    </source>
</evidence>
<keyword evidence="3" id="KW-1185">Reference proteome</keyword>
<dbReference type="Pfam" id="PF08241">
    <property type="entry name" value="Methyltransf_11"/>
    <property type="match status" value="1"/>
</dbReference>
<dbReference type="CDD" id="cd02440">
    <property type="entry name" value="AdoMet_MTases"/>
    <property type="match status" value="1"/>
</dbReference>
<dbReference type="Gene3D" id="3.40.50.150">
    <property type="entry name" value="Vaccinia Virus protein VP39"/>
    <property type="match status" value="1"/>
</dbReference>
<protein>
    <submittedName>
        <fullName evidence="2">Class I SAM-dependent methyltransferase</fullName>
    </submittedName>
</protein>
<name>A0A7M2X3Z6_9BACT</name>
<sequence length="217" mass="25299">MKAWHEVLPSKYGVVERFNHGYAVWHAPKQFTRTLEIGAGLGEHLEHEQLTPEQRKNYYALELRQNMSAEIARKYPDIQSITGDCQERLDFDDGYFDRILAVHVLEHLPNLPAAIREAYRLCNKQTGVFQIVIPCEGSLAYSVCRKISAQRIFEKRYPGQKYKWFIEREHINLPDEIQAELAPYFEPQQRSFFPLKVPFKFCNLCIGLTLRPRASVG</sequence>
<dbReference type="InterPro" id="IPR013216">
    <property type="entry name" value="Methyltransf_11"/>
</dbReference>
<evidence type="ECO:0000313" key="3">
    <source>
        <dbReference type="Proteomes" id="UP000593765"/>
    </source>
</evidence>
<keyword evidence="2" id="KW-0489">Methyltransferase</keyword>
<reference evidence="2 3" key="1">
    <citation type="submission" date="2020-10" db="EMBL/GenBank/DDBJ databases">
        <title>Wide distribution of Phycisphaera-like planctomycetes from WD2101 soil group in peatlands and genome analysis of the first cultivated representative.</title>
        <authorList>
            <person name="Dedysh S.N."/>
            <person name="Beletsky A.V."/>
            <person name="Ivanova A."/>
            <person name="Kulichevskaya I.S."/>
            <person name="Suzina N.E."/>
            <person name="Philippov D.A."/>
            <person name="Rakitin A.L."/>
            <person name="Mardanov A.V."/>
            <person name="Ravin N.V."/>
        </authorList>
    </citation>
    <scope>NUCLEOTIDE SEQUENCE [LARGE SCALE GENOMIC DNA]</scope>
    <source>
        <strain evidence="2 3">M1803</strain>
    </source>
</reference>